<protein>
    <recommendedName>
        <fullName evidence="1">Glycosyltransferase 61 catalytic domain-containing protein</fullName>
    </recommendedName>
</protein>
<dbReference type="KEGG" id="maga:Mag101_04295"/>
<dbReference type="Pfam" id="PF04577">
    <property type="entry name" value="Glyco_transf_61"/>
    <property type="match status" value="1"/>
</dbReference>
<dbReference type="AlphaFoldDB" id="A0A1Q2M2J6"/>
<dbReference type="GO" id="GO:0016757">
    <property type="term" value="F:glycosyltransferase activity"/>
    <property type="evidence" value="ECO:0007669"/>
    <property type="project" value="InterPro"/>
</dbReference>
<keyword evidence="3" id="KW-1185">Reference proteome</keyword>
<sequence length="362" mass="40478">MSRFFCFDELLKGEDLDVEVERRCLVDAKREVSLSARLKATGPRSSTFQEKHRGFFVYPALGVLEIAEAEILCTGVVKSRCGSYVASKNQFSEEQLTNFSYSPVGIPKRVSDSVVPLLRPGDHIYGHWLVDILPRLWLLKQVYDFKELKFLVKESVPAFALRLLSAVGVGSNQILKWDAKSGGSIIAKRVVMPTNLRYGQVIHPRLAEYASWLKGQIRPSSRGLAGDKKVYLSRGKWRKTSNATRDLANSSCVEEMYIANGYKVIYPEEYSLEEQVRIFHDSDAVAGEEGSALHNNIFMREGTLVTCFRGELNHSLIQSTLCSAMSQRSEHAFGKVAEGVAIPSRTSPYSVDLATIRELISS</sequence>
<dbReference type="Proteomes" id="UP000188219">
    <property type="component" value="Chromosome"/>
</dbReference>
<gene>
    <name evidence="2" type="ORF">Mag101_04295</name>
</gene>
<accession>A0A1Q2M2J6</accession>
<dbReference type="InterPro" id="IPR049625">
    <property type="entry name" value="Glyco_transf_61_cat"/>
</dbReference>
<reference evidence="2" key="1">
    <citation type="submission" date="2017-02" db="EMBL/GenBank/DDBJ databases">
        <title>Genome of Microbulbifer agarilyticus GP101.</title>
        <authorList>
            <person name="Jung J."/>
            <person name="Bae S.S."/>
            <person name="Baek K."/>
        </authorList>
    </citation>
    <scope>NUCLEOTIDE SEQUENCE [LARGE SCALE GENOMIC DNA]</scope>
    <source>
        <strain evidence="2">GP101</strain>
    </source>
</reference>
<dbReference type="EMBL" id="CP019650">
    <property type="protein sequence ID" value="AQQ66943.1"/>
    <property type="molecule type" value="Genomic_DNA"/>
</dbReference>
<dbReference type="STRING" id="260552.Mag101_04295"/>
<organism evidence="2 3">
    <name type="scientific">Microbulbifer agarilyticus</name>
    <dbReference type="NCBI Taxonomy" id="260552"/>
    <lineage>
        <taxon>Bacteria</taxon>
        <taxon>Pseudomonadati</taxon>
        <taxon>Pseudomonadota</taxon>
        <taxon>Gammaproteobacteria</taxon>
        <taxon>Cellvibrionales</taxon>
        <taxon>Microbulbiferaceae</taxon>
        <taxon>Microbulbifer</taxon>
    </lineage>
</organism>
<dbReference type="OrthoDB" id="6399152at2"/>
<evidence type="ECO:0000313" key="3">
    <source>
        <dbReference type="Proteomes" id="UP000188219"/>
    </source>
</evidence>
<dbReference type="RefSeq" id="WP_077401269.1">
    <property type="nucleotide sequence ID" value="NZ_CP019650.1"/>
</dbReference>
<evidence type="ECO:0000313" key="2">
    <source>
        <dbReference type="EMBL" id="AQQ66943.1"/>
    </source>
</evidence>
<proteinExistence type="predicted"/>
<feature type="domain" description="Glycosyltransferase 61 catalytic" evidence="1">
    <location>
        <begin position="125"/>
        <end position="305"/>
    </location>
</feature>
<evidence type="ECO:0000259" key="1">
    <source>
        <dbReference type="Pfam" id="PF04577"/>
    </source>
</evidence>
<name>A0A1Q2M2J6_9GAMM</name>